<dbReference type="RefSeq" id="WP_179808749.1">
    <property type="nucleotide sequence ID" value="NZ_JACCHL010000001.1"/>
</dbReference>
<feature type="region of interest" description="Disordered" evidence="1">
    <location>
        <begin position="63"/>
        <end position="131"/>
    </location>
</feature>
<feature type="region of interest" description="Disordered" evidence="1">
    <location>
        <begin position="1"/>
        <end position="38"/>
    </location>
</feature>
<organism evidence="3 4">
    <name type="scientific">Nocardiopsis sinuspersici</name>
    <dbReference type="NCBI Taxonomy" id="501010"/>
    <lineage>
        <taxon>Bacteria</taxon>
        <taxon>Bacillati</taxon>
        <taxon>Actinomycetota</taxon>
        <taxon>Actinomycetes</taxon>
        <taxon>Streptosporangiales</taxon>
        <taxon>Nocardiopsidaceae</taxon>
        <taxon>Nocardiopsis</taxon>
    </lineage>
</organism>
<dbReference type="Proteomes" id="UP000584931">
    <property type="component" value="Unassembled WGS sequence"/>
</dbReference>
<gene>
    <name evidence="3" type="ORF">HNR06_000029</name>
</gene>
<dbReference type="AlphaFoldDB" id="A0A7Y9X914"/>
<evidence type="ECO:0000256" key="2">
    <source>
        <dbReference type="SAM" id="Phobius"/>
    </source>
</evidence>
<evidence type="ECO:0000313" key="3">
    <source>
        <dbReference type="EMBL" id="NYH50440.1"/>
    </source>
</evidence>
<evidence type="ECO:0000313" key="4">
    <source>
        <dbReference type="Proteomes" id="UP000584931"/>
    </source>
</evidence>
<feature type="compositionally biased region" description="Basic and acidic residues" evidence="1">
    <location>
        <begin position="68"/>
        <end position="81"/>
    </location>
</feature>
<proteinExistence type="predicted"/>
<reference evidence="3 4" key="1">
    <citation type="submission" date="2020-07" db="EMBL/GenBank/DDBJ databases">
        <title>Sequencing the genomes of 1000 actinobacteria strains.</title>
        <authorList>
            <person name="Klenk H.-P."/>
        </authorList>
    </citation>
    <scope>NUCLEOTIDE SEQUENCE [LARGE SCALE GENOMIC DNA]</scope>
    <source>
        <strain evidence="3 4">DSM 45278</strain>
    </source>
</reference>
<sequence length="157" mass="17463">MSAEPVSSGVRAVLDAPRGRRFSRPGAPAAAPLTREQRLLIRMEGNPRVAHRMEHGELPAWMHVHAARVAERDSPTPEGPRKPSTTPDRPQAPTVPRPRSAPDDSPIRHRPERPPLPRRPRRPHSHRKPRRFGWRLTGYTLAALAGALAHHLTAGLL</sequence>
<dbReference type="EMBL" id="JACCHL010000001">
    <property type="protein sequence ID" value="NYH50440.1"/>
    <property type="molecule type" value="Genomic_DNA"/>
</dbReference>
<feature type="transmembrane region" description="Helical" evidence="2">
    <location>
        <begin position="132"/>
        <end position="152"/>
    </location>
</feature>
<name>A0A7Y9X914_9ACTN</name>
<accession>A0A7Y9X914</accession>
<comment type="caution">
    <text evidence="3">The sequence shown here is derived from an EMBL/GenBank/DDBJ whole genome shotgun (WGS) entry which is preliminary data.</text>
</comment>
<evidence type="ECO:0000256" key="1">
    <source>
        <dbReference type="SAM" id="MobiDB-lite"/>
    </source>
</evidence>
<feature type="compositionally biased region" description="Basic residues" evidence="1">
    <location>
        <begin position="116"/>
        <end position="131"/>
    </location>
</feature>
<keyword evidence="2" id="KW-1133">Transmembrane helix</keyword>
<feature type="compositionally biased region" description="Basic and acidic residues" evidence="1">
    <location>
        <begin position="100"/>
        <end position="115"/>
    </location>
</feature>
<keyword evidence="2" id="KW-0812">Transmembrane</keyword>
<protein>
    <submittedName>
        <fullName evidence="3">Uncharacterized protein</fullName>
    </submittedName>
</protein>
<keyword evidence="2" id="KW-0472">Membrane</keyword>